<dbReference type="STRING" id="1314783.A0A165RYF3"/>
<evidence type="ECO:0000256" key="2">
    <source>
        <dbReference type="SAM" id="MobiDB-lite"/>
    </source>
</evidence>
<protein>
    <submittedName>
        <fullName evidence="3">Uncharacterized protein</fullName>
    </submittedName>
</protein>
<proteinExistence type="predicted"/>
<dbReference type="PANTHER" id="PTHR41390:SF1">
    <property type="entry name" value="NADH-UBIQUINONE OXIDOREDUCTASE 213 KDA SUBUNIT"/>
    <property type="match status" value="1"/>
</dbReference>
<dbReference type="PANTHER" id="PTHR41390">
    <property type="entry name" value="CHROMOSOME 7, WHOLE GENOME SHOTGUN SEQUENCE"/>
    <property type="match status" value="1"/>
</dbReference>
<dbReference type="EMBL" id="KV429046">
    <property type="protein sequence ID" value="KZT71305.1"/>
    <property type="molecule type" value="Genomic_DNA"/>
</dbReference>
<organism evidence="3 4">
    <name type="scientific">Daedalea quercina L-15889</name>
    <dbReference type="NCBI Taxonomy" id="1314783"/>
    <lineage>
        <taxon>Eukaryota</taxon>
        <taxon>Fungi</taxon>
        <taxon>Dikarya</taxon>
        <taxon>Basidiomycota</taxon>
        <taxon>Agaricomycotina</taxon>
        <taxon>Agaricomycetes</taxon>
        <taxon>Polyporales</taxon>
        <taxon>Fomitopsis</taxon>
    </lineage>
</organism>
<dbReference type="OrthoDB" id="3366659at2759"/>
<dbReference type="Proteomes" id="UP000076727">
    <property type="component" value="Unassembled WGS sequence"/>
</dbReference>
<feature type="compositionally biased region" description="Low complexity" evidence="2">
    <location>
        <begin position="128"/>
        <end position="142"/>
    </location>
</feature>
<evidence type="ECO:0000313" key="4">
    <source>
        <dbReference type="Proteomes" id="UP000076727"/>
    </source>
</evidence>
<evidence type="ECO:0000256" key="1">
    <source>
        <dbReference type="SAM" id="Coils"/>
    </source>
</evidence>
<feature type="region of interest" description="Disordered" evidence="2">
    <location>
        <begin position="128"/>
        <end position="151"/>
    </location>
</feature>
<reference evidence="3 4" key="1">
    <citation type="journal article" date="2016" name="Mol. Biol. Evol.">
        <title>Comparative Genomics of Early-Diverging Mushroom-Forming Fungi Provides Insights into the Origins of Lignocellulose Decay Capabilities.</title>
        <authorList>
            <person name="Nagy L.G."/>
            <person name="Riley R."/>
            <person name="Tritt A."/>
            <person name="Adam C."/>
            <person name="Daum C."/>
            <person name="Floudas D."/>
            <person name="Sun H."/>
            <person name="Yadav J.S."/>
            <person name="Pangilinan J."/>
            <person name="Larsson K.H."/>
            <person name="Matsuura K."/>
            <person name="Barry K."/>
            <person name="Labutti K."/>
            <person name="Kuo R."/>
            <person name="Ohm R.A."/>
            <person name="Bhattacharya S.S."/>
            <person name="Shirouzu T."/>
            <person name="Yoshinaga Y."/>
            <person name="Martin F.M."/>
            <person name="Grigoriev I.V."/>
            <person name="Hibbett D.S."/>
        </authorList>
    </citation>
    <scope>NUCLEOTIDE SEQUENCE [LARGE SCALE GENOMIC DNA]</scope>
    <source>
        <strain evidence="3 4">L-15889</strain>
    </source>
</reference>
<sequence length="207" mass="23483">MITASGLNGGIAGATFFSFREYIASPILLSALADTQYSRRIRELREQRKEGGHTGEKLTWWDVRMNKVPDTAASGAFTGGVLNAWKQGRPGIIPGMVTAGLVCTTLQLLYNELGIARIRYVSRKLQVQQAPQTHPSPQSSPSVSHLESEPTQSLTERIFSVFGWRKVSDEEYLEKLKFKRDFYLRRIAQLEEERENVDREDRPHEKS</sequence>
<evidence type="ECO:0000313" key="3">
    <source>
        <dbReference type="EMBL" id="KZT71305.1"/>
    </source>
</evidence>
<dbReference type="AlphaFoldDB" id="A0A165RYF3"/>
<keyword evidence="4" id="KW-1185">Reference proteome</keyword>
<keyword evidence="1" id="KW-0175">Coiled coil</keyword>
<accession>A0A165RYF3</accession>
<gene>
    <name evidence="3" type="ORF">DAEQUDRAFT_666338</name>
</gene>
<feature type="coiled-coil region" evidence="1">
    <location>
        <begin position="173"/>
        <end position="200"/>
    </location>
</feature>
<name>A0A165RYF3_9APHY</name>